<dbReference type="InterPro" id="IPR011004">
    <property type="entry name" value="Trimer_LpxA-like_sf"/>
</dbReference>
<dbReference type="Proteomes" id="UP001368328">
    <property type="component" value="Chromosome"/>
</dbReference>
<evidence type="ECO:0000256" key="2">
    <source>
        <dbReference type="ARBA" id="ARBA00023056"/>
    </source>
</evidence>
<dbReference type="Pfam" id="PF24894">
    <property type="entry name" value="Hexapep_GlmU"/>
    <property type="match status" value="1"/>
</dbReference>
<evidence type="ECO:0000313" key="6">
    <source>
        <dbReference type="Proteomes" id="UP001368328"/>
    </source>
</evidence>
<dbReference type="InterPro" id="IPR029044">
    <property type="entry name" value="Nucleotide-diphossugar_trans"/>
</dbReference>
<dbReference type="CDD" id="cd02508">
    <property type="entry name" value="ADP_Glucose_PP"/>
    <property type="match status" value="1"/>
</dbReference>
<dbReference type="Gene3D" id="3.90.550.10">
    <property type="entry name" value="Spore Coat Polysaccharide Biosynthesis Protein SpsA, Chain A"/>
    <property type="match status" value="2"/>
</dbReference>
<keyword evidence="6" id="KW-1185">Reference proteome</keyword>
<evidence type="ECO:0000259" key="4">
    <source>
        <dbReference type="Pfam" id="PF24894"/>
    </source>
</evidence>
<dbReference type="Gene3D" id="2.160.10.10">
    <property type="entry name" value="Hexapeptide repeat proteins"/>
    <property type="match status" value="1"/>
</dbReference>
<accession>A0ABZ2MYE7</accession>
<gene>
    <name evidence="5" type="ORF">WCV66_09910</name>
</gene>
<evidence type="ECO:0000256" key="1">
    <source>
        <dbReference type="ARBA" id="ARBA00010443"/>
    </source>
</evidence>
<name>A0ABZ2MYE7_9BACI</name>
<feature type="domain" description="Glucose-1-phosphate adenylyltransferase/Bifunctional protein GlmU-like C-terminal hexapeptide" evidence="4">
    <location>
        <begin position="251"/>
        <end position="322"/>
    </location>
</feature>
<dbReference type="CDD" id="cd04651">
    <property type="entry name" value="LbH_G1P_AT_C"/>
    <property type="match status" value="1"/>
</dbReference>
<feature type="domain" description="Nucleotidyl transferase" evidence="3">
    <location>
        <begin position="22"/>
        <end position="149"/>
    </location>
</feature>
<dbReference type="PANTHER" id="PTHR43523">
    <property type="entry name" value="GLUCOSE-1-PHOSPHATE ADENYLYLTRANSFERASE-RELATED"/>
    <property type="match status" value="1"/>
</dbReference>
<dbReference type="InterPro" id="IPR056818">
    <property type="entry name" value="GlmU/GlgC-like_hexapep"/>
</dbReference>
<sequence>MELNQKMLGVIDATAYKPEIEDLTVHRSLAAVPFASRYRLIDFVLSNMVNSEIESVAIFPKYQYRSLMDHIGSGKQWDLNRKKDGLFFFPSPHLHNEYDEFGSFRQFSDHIDYFLRSTQEYAVITNSYTVCNIDYKKVLSYHLENGCDITEVRKDGKSLQMYIMSTKLLINLIDDKEQTGSKTLADVIIENRNNLTICHYEYKGYAAVIDSISSYYKHSMDMLNPTIWNEIFLNNRPILTKAKDEPPTKYGKTALVKNSLIANGCKIEGHVENSIIFRGVHIGKDTVIKNSVIMQKSQIGDDCLLDNVIADKDVKVEKAAIIKGAALLPYILRKRTIQGALMNS</sequence>
<dbReference type="Pfam" id="PF00483">
    <property type="entry name" value="NTP_transferase"/>
    <property type="match status" value="1"/>
</dbReference>
<dbReference type="PANTHER" id="PTHR43523:SF6">
    <property type="entry name" value="GLYCOGEN BIOSYNTHESIS PROTEIN GLGD"/>
    <property type="match status" value="1"/>
</dbReference>
<proteinExistence type="inferred from homology"/>
<keyword evidence="2" id="KW-0320">Glycogen biosynthesis</keyword>
<dbReference type="InterPro" id="IPR005835">
    <property type="entry name" value="NTP_transferase_dom"/>
</dbReference>
<evidence type="ECO:0000259" key="3">
    <source>
        <dbReference type="Pfam" id="PF00483"/>
    </source>
</evidence>
<dbReference type="SUPFAM" id="SSF53448">
    <property type="entry name" value="Nucleotide-diphospho-sugar transferases"/>
    <property type="match status" value="1"/>
</dbReference>
<comment type="similarity">
    <text evidence="1">Belongs to the bacterial/plant glucose-1-phosphate adenylyltransferase family.</text>
</comment>
<reference evidence="5 6" key="1">
    <citation type="submission" date="2024-02" db="EMBL/GenBank/DDBJ databases">
        <title>Seven novel Bacillus-like species.</title>
        <authorList>
            <person name="Liu G."/>
        </authorList>
    </citation>
    <scope>NUCLEOTIDE SEQUENCE [LARGE SCALE GENOMIC DNA]</scope>
    <source>
        <strain evidence="5 6">FJAT-53654</strain>
    </source>
</reference>
<organism evidence="5 6">
    <name type="scientific">Metabacillus rhizosphaerae</name>
    <dbReference type="NCBI Taxonomy" id="3117747"/>
    <lineage>
        <taxon>Bacteria</taxon>
        <taxon>Bacillati</taxon>
        <taxon>Bacillota</taxon>
        <taxon>Bacilli</taxon>
        <taxon>Bacillales</taxon>
        <taxon>Bacillaceae</taxon>
        <taxon>Metabacillus</taxon>
    </lineage>
</organism>
<dbReference type="InterPro" id="IPR011831">
    <property type="entry name" value="ADP-Glc_PPase"/>
</dbReference>
<dbReference type="EMBL" id="CP147403">
    <property type="protein sequence ID" value="WXB90461.1"/>
    <property type="molecule type" value="Genomic_DNA"/>
</dbReference>
<dbReference type="SUPFAM" id="SSF51161">
    <property type="entry name" value="Trimeric LpxA-like enzymes"/>
    <property type="match status" value="1"/>
</dbReference>
<protein>
    <submittedName>
        <fullName evidence="5">Sugar phosphate nucleotidyltransferase</fullName>
    </submittedName>
</protein>
<evidence type="ECO:0000313" key="5">
    <source>
        <dbReference type="EMBL" id="WXB90461.1"/>
    </source>
</evidence>
<dbReference type="RefSeq" id="WP_338788849.1">
    <property type="nucleotide sequence ID" value="NZ_CP147403.1"/>
</dbReference>